<dbReference type="EMBL" id="ONZQ02000007">
    <property type="protein sequence ID" value="SPO02697.1"/>
    <property type="molecule type" value="Genomic_DNA"/>
</dbReference>
<gene>
    <name evidence="9" type="ORF">DNG_05370</name>
</gene>
<protein>
    <recommendedName>
        <fullName evidence="11">PLP-dependent transferase</fullName>
    </recommendedName>
</protein>
<feature type="domain" description="DML1/Misato tubulin" evidence="8">
    <location>
        <begin position="554"/>
        <end position="739"/>
    </location>
</feature>
<dbReference type="GO" id="GO:0005739">
    <property type="term" value="C:mitochondrion"/>
    <property type="evidence" value="ECO:0007669"/>
    <property type="project" value="UniProtKB-SubCell"/>
</dbReference>
<dbReference type="SUPFAM" id="SSF53383">
    <property type="entry name" value="PLP-dependent transferases"/>
    <property type="match status" value="1"/>
</dbReference>
<dbReference type="Gene3D" id="3.40.50.1440">
    <property type="entry name" value="Tubulin/FtsZ, GTPase domain"/>
    <property type="match status" value="1"/>
</dbReference>
<keyword evidence="5" id="KW-0663">Pyridoxal phosphate</keyword>
<feature type="domain" description="Misato Segment II tubulin-like" evidence="7">
    <location>
        <begin position="462"/>
        <end position="549"/>
    </location>
</feature>
<sequence length="920" mass="100104">MTPYSTPSITTITSQGVVPPRTLAVQLSPTSSADPDLDTVKPHRCLVTSAHGHYVYLDDGRRVLDACGGAAVACLGYGQADVLAAMMAQASAVPYVPWGFFDNLSTRQLSEWLSQSTGGALPKAYILSSGSEASEAALKLSREYFVWRGESNRVNYIARHTSYHGSTIGALSLSGHTARRAPFEGLLTRNVHRISSCNPYRQRRDGESDADFCARKAQELEDAFLQLGPETVAAFVAEPVVGAAMGCVPAVPGYFKAMRAVCDKYGALLILDEVMCGMGRTGTLHAWEQEGVIPDLQTVGKGLGGGYQPVSALLVGRKVAEQMQTSGAVFTHGHTYQDFPVGSAAALKVQQIVQDRGLLQNVKIQGEFLGRRLKEELGQHPNVGDIRGRGLFWGVEFVANRDTKEPFDDELEVARKVHLAALQAPFQVMVYFGQGCAGGRKGDHIMVCPAYDVSREEVEMMESYFTYAGEERSPVDHNVHWRQGIGAGGEETFLPRTLIYDFRGCFGALSKGNPLYDEGEDTTTNSWNGEPLVRKEPLIPKSTYHNALDSGDVPSVSSSTVRYWSDFSRTYFHPRSIVQVSDLDSSSSSASPTLDTFEQGKDLFAALDAEDDVLDQQLRPFVEECDHIQGLQIIGGGDDGWSGFGSSLLEKVRDEFGKTCIWYWMPEATPSSGPRSKRLARALNRAKVLSEVHTQASTVIPLCIPSASRAYYTLNADSPWQVSALLSTALESAALSTRLRSAPTSLSDLSAALNVQGRHTISRLRMGLGEDRKGEGEVEGEEAVDAALDIDLFSLTGDVAGKASFSSSYGRVLSQRGELSDEVYDALFKGDPPHPATQRYTSPLIYPLPDSFPPIFSSKQGLTVDTLLSTDPHISRSASALRKRVIPYLRGDERELVGNALADIGEEYHDGWESEDSDDD</sequence>
<dbReference type="Gene3D" id="3.40.640.10">
    <property type="entry name" value="Type I PLP-dependent aspartate aminotransferase-like (Major domain)"/>
    <property type="match status" value="1"/>
</dbReference>
<keyword evidence="10" id="KW-1185">Reference proteome</keyword>
<organism evidence="9 10">
    <name type="scientific">Cephalotrichum gorgonifer</name>
    <dbReference type="NCBI Taxonomy" id="2041049"/>
    <lineage>
        <taxon>Eukaryota</taxon>
        <taxon>Fungi</taxon>
        <taxon>Dikarya</taxon>
        <taxon>Ascomycota</taxon>
        <taxon>Pezizomycotina</taxon>
        <taxon>Sordariomycetes</taxon>
        <taxon>Hypocreomycetidae</taxon>
        <taxon>Microascales</taxon>
        <taxon>Microascaceae</taxon>
        <taxon>Cephalotrichum</taxon>
    </lineage>
</organism>
<dbReference type="Gene3D" id="3.90.1150.10">
    <property type="entry name" value="Aspartate Aminotransferase, domain 1"/>
    <property type="match status" value="1"/>
</dbReference>
<comment type="similarity">
    <text evidence="4">Belongs to the class-III pyridoxal-phosphate-dependent aminotransferase family.</text>
</comment>
<dbReference type="AlphaFoldDB" id="A0AAE8N0R6"/>
<dbReference type="InterPro" id="IPR015421">
    <property type="entry name" value="PyrdxlP-dep_Trfase_major"/>
</dbReference>
<dbReference type="InterPro" id="IPR019605">
    <property type="entry name" value="Misato_II_tubulin-like"/>
</dbReference>
<dbReference type="GO" id="GO:0008483">
    <property type="term" value="F:transaminase activity"/>
    <property type="evidence" value="ECO:0007669"/>
    <property type="project" value="InterPro"/>
</dbReference>
<dbReference type="CDD" id="cd00610">
    <property type="entry name" value="OAT_like"/>
    <property type="match status" value="1"/>
</dbReference>
<evidence type="ECO:0000313" key="10">
    <source>
        <dbReference type="Proteomes" id="UP001187682"/>
    </source>
</evidence>
<keyword evidence="6" id="KW-0496">Mitochondrion</keyword>
<dbReference type="SUPFAM" id="SSF52490">
    <property type="entry name" value="Tubulin nucleotide-binding domain-like"/>
    <property type="match status" value="1"/>
</dbReference>
<dbReference type="InterPro" id="IPR029209">
    <property type="entry name" value="DML1/Misato_tubulin"/>
</dbReference>
<dbReference type="GO" id="GO:0005829">
    <property type="term" value="C:cytosol"/>
    <property type="evidence" value="ECO:0007669"/>
    <property type="project" value="TreeGrafter"/>
</dbReference>
<dbReference type="Pfam" id="PF00202">
    <property type="entry name" value="Aminotran_3"/>
    <property type="match status" value="1"/>
</dbReference>
<dbReference type="InterPro" id="IPR005814">
    <property type="entry name" value="Aminotrans_3"/>
</dbReference>
<comment type="function">
    <text evidence="1">Involved in the partitioning of the mitochondrial organelle and mitochondrial DNA (mtDNA) inheritance.</text>
</comment>
<dbReference type="InterPro" id="IPR015422">
    <property type="entry name" value="PyrdxlP-dep_Trfase_small"/>
</dbReference>
<dbReference type="InterPro" id="IPR036525">
    <property type="entry name" value="Tubulin/FtsZ_GTPase_sf"/>
</dbReference>
<name>A0AAE8N0R6_9PEZI</name>
<evidence type="ECO:0000259" key="8">
    <source>
        <dbReference type="Pfam" id="PF14881"/>
    </source>
</evidence>
<evidence type="ECO:0000256" key="6">
    <source>
        <dbReference type="ARBA" id="ARBA00023128"/>
    </source>
</evidence>
<evidence type="ECO:0008006" key="11">
    <source>
        <dbReference type="Google" id="ProtNLM"/>
    </source>
</evidence>
<dbReference type="InterPro" id="IPR015424">
    <property type="entry name" value="PyrdxlP-dep_Trfase"/>
</dbReference>
<evidence type="ECO:0000256" key="4">
    <source>
        <dbReference type="ARBA" id="ARBA00008954"/>
    </source>
</evidence>
<proteinExistence type="inferred from homology"/>
<comment type="similarity">
    <text evidence="3">Belongs to the misato family.</text>
</comment>
<dbReference type="NCBIfam" id="NF005685">
    <property type="entry name" value="PRK07483.1"/>
    <property type="match status" value="1"/>
</dbReference>
<dbReference type="Proteomes" id="UP001187682">
    <property type="component" value="Unassembled WGS sequence"/>
</dbReference>
<evidence type="ECO:0000256" key="1">
    <source>
        <dbReference type="ARBA" id="ARBA00003757"/>
    </source>
</evidence>
<dbReference type="Pfam" id="PF14881">
    <property type="entry name" value="Tubulin_3"/>
    <property type="match status" value="1"/>
</dbReference>
<evidence type="ECO:0000313" key="9">
    <source>
        <dbReference type="EMBL" id="SPO02697.1"/>
    </source>
</evidence>
<dbReference type="GO" id="GO:0030170">
    <property type="term" value="F:pyridoxal phosphate binding"/>
    <property type="evidence" value="ECO:0007669"/>
    <property type="project" value="InterPro"/>
</dbReference>
<dbReference type="PANTHER" id="PTHR43094">
    <property type="entry name" value="AMINOTRANSFERASE"/>
    <property type="match status" value="1"/>
</dbReference>
<dbReference type="PANTHER" id="PTHR43094:SF1">
    <property type="entry name" value="AMINOTRANSFERASE CLASS-III"/>
    <property type="match status" value="1"/>
</dbReference>
<comment type="caution">
    <text evidence="9">The sequence shown here is derived from an EMBL/GenBank/DDBJ whole genome shotgun (WGS) entry which is preliminary data.</text>
</comment>
<evidence type="ECO:0000256" key="2">
    <source>
        <dbReference type="ARBA" id="ARBA00004173"/>
    </source>
</evidence>
<dbReference type="Pfam" id="PF10644">
    <property type="entry name" value="Misat_Tub_SegII"/>
    <property type="match status" value="1"/>
</dbReference>
<comment type="subcellular location">
    <subcellularLocation>
        <location evidence="2">Mitochondrion</location>
    </subcellularLocation>
</comment>
<evidence type="ECO:0000256" key="5">
    <source>
        <dbReference type="ARBA" id="ARBA00022898"/>
    </source>
</evidence>
<evidence type="ECO:0000256" key="3">
    <source>
        <dbReference type="ARBA" id="ARBA00008507"/>
    </source>
</evidence>
<reference evidence="9" key="1">
    <citation type="submission" date="2018-03" db="EMBL/GenBank/DDBJ databases">
        <authorList>
            <person name="Guldener U."/>
        </authorList>
    </citation>
    <scope>NUCLEOTIDE SEQUENCE</scope>
</reference>
<evidence type="ECO:0000259" key="7">
    <source>
        <dbReference type="Pfam" id="PF10644"/>
    </source>
</evidence>
<accession>A0AAE8N0R6</accession>